<sequence length="441" mass="49868">MMKRTLAHLWIGINAAICIVTTNIFATEVDFSKQVELNIKNTEFEFSVFSNATKTSNDNIILWLPSEHGLPDSIFNSAKSLAQKDSISQVWVADLLSSLFLPVQASSIDKISNEVLYLLVKTVQAKTQKRLFIVASGKGALLAMRAVHFWLQDGLTSQQFGGLVLLYPNLLTKTPEPGSSGLYYPVTHGVSVPIFILQPENSPWRWQLSTLQQHLFKANARPFISILPKVRDRFFFRPDANNDELQASQNLALIINKSVQYLASEAIDNYTRPTKLPSVTMPQAIKQLTKLRRYTKDPTPPALQLKNLTGNTSSLQQYHGKVIVVNFWASWCPPCVHEMPSMETLYQRYPRSEFTILAVNMAEDSDTITQFINERVQVNFPILLDSNGKALQDWRVFAFPSSFVIDKQGSIRYAVFGSMLWDTPQVYEIIDKLIKEPASMN</sequence>
<dbReference type="InterPro" id="IPR017937">
    <property type="entry name" value="Thioredoxin_CS"/>
</dbReference>
<dbReference type="CDD" id="cd02966">
    <property type="entry name" value="TlpA_like_family"/>
    <property type="match status" value="1"/>
</dbReference>
<gene>
    <name evidence="2" type="ORF">MNBD_GAMMA22-1132</name>
</gene>
<dbReference type="PROSITE" id="PS00194">
    <property type="entry name" value="THIOREDOXIN_1"/>
    <property type="match status" value="1"/>
</dbReference>
<dbReference type="PANTHER" id="PTHR42852:SF17">
    <property type="entry name" value="THIOREDOXIN-LIKE PROTEIN HI_1115"/>
    <property type="match status" value="1"/>
</dbReference>
<dbReference type="InterPro" id="IPR050553">
    <property type="entry name" value="Thioredoxin_ResA/DsbE_sf"/>
</dbReference>
<dbReference type="Pfam" id="PF00578">
    <property type="entry name" value="AhpC-TSA"/>
    <property type="match status" value="1"/>
</dbReference>
<dbReference type="EMBL" id="UOFS01000042">
    <property type="protein sequence ID" value="VAX00106.1"/>
    <property type="molecule type" value="Genomic_DNA"/>
</dbReference>
<evidence type="ECO:0000259" key="1">
    <source>
        <dbReference type="PROSITE" id="PS51352"/>
    </source>
</evidence>
<dbReference type="GO" id="GO:0016491">
    <property type="term" value="F:oxidoreductase activity"/>
    <property type="evidence" value="ECO:0007669"/>
    <property type="project" value="InterPro"/>
</dbReference>
<accession>A0A3B1A2W7</accession>
<dbReference type="PANTHER" id="PTHR42852">
    <property type="entry name" value="THIOL:DISULFIDE INTERCHANGE PROTEIN DSBE"/>
    <property type="match status" value="1"/>
</dbReference>
<proteinExistence type="predicted"/>
<dbReference type="AlphaFoldDB" id="A0A3B1A2W7"/>
<dbReference type="InterPro" id="IPR000866">
    <property type="entry name" value="AhpC/TSA"/>
</dbReference>
<dbReference type="SUPFAM" id="SSF52833">
    <property type="entry name" value="Thioredoxin-like"/>
    <property type="match status" value="1"/>
</dbReference>
<organism evidence="2">
    <name type="scientific">hydrothermal vent metagenome</name>
    <dbReference type="NCBI Taxonomy" id="652676"/>
    <lineage>
        <taxon>unclassified sequences</taxon>
        <taxon>metagenomes</taxon>
        <taxon>ecological metagenomes</taxon>
    </lineage>
</organism>
<dbReference type="InterPro" id="IPR013766">
    <property type="entry name" value="Thioredoxin_domain"/>
</dbReference>
<dbReference type="GO" id="GO:0016209">
    <property type="term" value="F:antioxidant activity"/>
    <property type="evidence" value="ECO:0007669"/>
    <property type="project" value="InterPro"/>
</dbReference>
<reference evidence="2" key="1">
    <citation type="submission" date="2018-06" db="EMBL/GenBank/DDBJ databases">
        <authorList>
            <person name="Zhirakovskaya E."/>
        </authorList>
    </citation>
    <scope>NUCLEOTIDE SEQUENCE</scope>
</reference>
<feature type="domain" description="Thioredoxin" evidence="1">
    <location>
        <begin position="294"/>
        <end position="435"/>
    </location>
</feature>
<name>A0A3B1A2W7_9ZZZZ</name>
<dbReference type="PROSITE" id="PS51352">
    <property type="entry name" value="THIOREDOXIN_2"/>
    <property type="match status" value="1"/>
</dbReference>
<evidence type="ECO:0000313" key="2">
    <source>
        <dbReference type="EMBL" id="VAX00106.1"/>
    </source>
</evidence>
<protein>
    <submittedName>
        <fullName evidence="2">Thioredoxin family protein</fullName>
    </submittedName>
</protein>
<dbReference type="InterPro" id="IPR036249">
    <property type="entry name" value="Thioredoxin-like_sf"/>
</dbReference>
<dbReference type="Gene3D" id="3.40.30.10">
    <property type="entry name" value="Glutaredoxin"/>
    <property type="match status" value="1"/>
</dbReference>